<dbReference type="AlphaFoldDB" id="A0A9Q0E6E9"/>
<feature type="compositionally biased region" description="Polar residues" evidence="1">
    <location>
        <begin position="64"/>
        <end position="73"/>
    </location>
</feature>
<feature type="non-terminal residue" evidence="2">
    <location>
        <position position="73"/>
    </location>
</feature>
<name>A0A9Q0E6E9_9TELE</name>
<evidence type="ECO:0000256" key="1">
    <source>
        <dbReference type="SAM" id="MobiDB-lite"/>
    </source>
</evidence>
<comment type="caution">
    <text evidence="2">The sequence shown here is derived from an EMBL/GenBank/DDBJ whole genome shotgun (WGS) entry which is preliminary data.</text>
</comment>
<feature type="region of interest" description="Disordered" evidence="1">
    <location>
        <begin position="49"/>
        <end position="73"/>
    </location>
</feature>
<gene>
    <name evidence="2" type="ORF">NHX12_034101</name>
</gene>
<dbReference type="EMBL" id="JANIIK010000048">
    <property type="protein sequence ID" value="KAJ3600151.1"/>
    <property type="molecule type" value="Genomic_DNA"/>
</dbReference>
<sequence length="73" mass="7889">RHLFELTVEQSLTCSTCSTYQVQVGQVGSGSQLNLAFGAAKAVLPEKTSGWRRGGTVGEDDKLLQNSTEQRSM</sequence>
<evidence type="ECO:0000313" key="3">
    <source>
        <dbReference type="Proteomes" id="UP001148018"/>
    </source>
</evidence>
<keyword evidence="3" id="KW-1185">Reference proteome</keyword>
<evidence type="ECO:0000313" key="2">
    <source>
        <dbReference type="EMBL" id="KAJ3600151.1"/>
    </source>
</evidence>
<dbReference type="Proteomes" id="UP001148018">
    <property type="component" value="Unassembled WGS sequence"/>
</dbReference>
<protein>
    <submittedName>
        <fullName evidence="2">Uncharacterized protein</fullName>
    </submittedName>
</protein>
<reference evidence="2" key="1">
    <citation type="submission" date="2022-07" db="EMBL/GenBank/DDBJ databases">
        <title>Chromosome-level genome of Muraenolepis orangiensis.</title>
        <authorList>
            <person name="Kim J."/>
        </authorList>
    </citation>
    <scope>NUCLEOTIDE SEQUENCE</scope>
    <source>
        <strain evidence="2">KU_S4_2022</strain>
        <tissue evidence="2">Muscle</tissue>
    </source>
</reference>
<feature type="non-terminal residue" evidence="2">
    <location>
        <position position="1"/>
    </location>
</feature>
<organism evidence="2 3">
    <name type="scientific">Muraenolepis orangiensis</name>
    <name type="common">Patagonian moray cod</name>
    <dbReference type="NCBI Taxonomy" id="630683"/>
    <lineage>
        <taxon>Eukaryota</taxon>
        <taxon>Metazoa</taxon>
        <taxon>Chordata</taxon>
        <taxon>Craniata</taxon>
        <taxon>Vertebrata</taxon>
        <taxon>Euteleostomi</taxon>
        <taxon>Actinopterygii</taxon>
        <taxon>Neopterygii</taxon>
        <taxon>Teleostei</taxon>
        <taxon>Neoteleostei</taxon>
        <taxon>Acanthomorphata</taxon>
        <taxon>Zeiogadaria</taxon>
        <taxon>Gadariae</taxon>
        <taxon>Gadiformes</taxon>
        <taxon>Muraenolepidoidei</taxon>
        <taxon>Muraenolepididae</taxon>
        <taxon>Muraenolepis</taxon>
    </lineage>
</organism>
<proteinExistence type="predicted"/>
<accession>A0A9Q0E6E9</accession>